<protein>
    <submittedName>
        <fullName evidence="2">Uncharacterized protein</fullName>
    </submittedName>
</protein>
<evidence type="ECO:0000256" key="1">
    <source>
        <dbReference type="SAM" id="SignalP"/>
    </source>
</evidence>
<feature type="chain" id="PRO_5041411226" evidence="1">
    <location>
        <begin position="17"/>
        <end position="200"/>
    </location>
</feature>
<gene>
    <name evidence="2" type="ORF">B0T17DRAFT_619176</name>
</gene>
<dbReference type="Proteomes" id="UP001174934">
    <property type="component" value="Unassembled WGS sequence"/>
</dbReference>
<organism evidence="2 3">
    <name type="scientific">Bombardia bombarda</name>
    <dbReference type="NCBI Taxonomy" id="252184"/>
    <lineage>
        <taxon>Eukaryota</taxon>
        <taxon>Fungi</taxon>
        <taxon>Dikarya</taxon>
        <taxon>Ascomycota</taxon>
        <taxon>Pezizomycotina</taxon>
        <taxon>Sordariomycetes</taxon>
        <taxon>Sordariomycetidae</taxon>
        <taxon>Sordariales</taxon>
        <taxon>Lasiosphaeriaceae</taxon>
        <taxon>Bombardia</taxon>
    </lineage>
</organism>
<proteinExistence type="predicted"/>
<keyword evidence="3" id="KW-1185">Reference proteome</keyword>
<keyword evidence="1" id="KW-0732">Signal</keyword>
<feature type="signal peptide" evidence="1">
    <location>
        <begin position="1"/>
        <end position="16"/>
    </location>
</feature>
<accession>A0AA40BYY0</accession>
<evidence type="ECO:0000313" key="2">
    <source>
        <dbReference type="EMBL" id="KAK0618604.1"/>
    </source>
</evidence>
<comment type="caution">
    <text evidence="2">The sequence shown here is derived from an EMBL/GenBank/DDBJ whole genome shotgun (WGS) entry which is preliminary data.</text>
</comment>
<dbReference type="EMBL" id="JAULSR010000005">
    <property type="protein sequence ID" value="KAK0618604.1"/>
    <property type="molecule type" value="Genomic_DNA"/>
</dbReference>
<sequence length="200" mass="21204">MRASHIFAVLFGGLAAAFPFVAIKRAGEVDAQSAIEAIMPTSNTCSGAQFPDECRTAAQAASYIITSLTGYSYGQIAAMLALMGYESADMKYKHNVFPGTPGQGTANMMMPNFVAGYAESIKPGSTADKTPAEILAMVTPDEHNFGSAAWYIKTTCPGVMDGLTTGSNDSWNAYMECISVSGTDEGRLAYWNRAKSVFGL</sequence>
<name>A0AA40BYY0_9PEZI</name>
<dbReference type="AlphaFoldDB" id="A0AA40BYY0"/>
<evidence type="ECO:0000313" key="3">
    <source>
        <dbReference type="Proteomes" id="UP001174934"/>
    </source>
</evidence>
<reference evidence="2" key="1">
    <citation type="submission" date="2023-06" db="EMBL/GenBank/DDBJ databases">
        <title>Genome-scale phylogeny and comparative genomics of the fungal order Sordariales.</title>
        <authorList>
            <consortium name="Lawrence Berkeley National Laboratory"/>
            <person name="Hensen N."/>
            <person name="Bonometti L."/>
            <person name="Westerberg I."/>
            <person name="Brannstrom I.O."/>
            <person name="Guillou S."/>
            <person name="Cros-Aarteil S."/>
            <person name="Calhoun S."/>
            <person name="Haridas S."/>
            <person name="Kuo A."/>
            <person name="Mondo S."/>
            <person name="Pangilinan J."/>
            <person name="Riley R."/>
            <person name="LaButti K."/>
            <person name="Andreopoulos B."/>
            <person name="Lipzen A."/>
            <person name="Chen C."/>
            <person name="Yanf M."/>
            <person name="Daum C."/>
            <person name="Ng V."/>
            <person name="Clum A."/>
            <person name="Steindorff A."/>
            <person name="Ohm R."/>
            <person name="Martin F."/>
            <person name="Silar P."/>
            <person name="Natvig D."/>
            <person name="Lalanne C."/>
            <person name="Gautier V."/>
            <person name="Ament-velasquez S.L."/>
            <person name="Kruys A."/>
            <person name="Hutchinson M.I."/>
            <person name="Powell A.J."/>
            <person name="Barry K."/>
            <person name="Miller A.N."/>
            <person name="Grigoriev I.V."/>
            <person name="Debuchy R."/>
            <person name="Gladieux P."/>
            <person name="Thoren M.H."/>
            <person name="Johannesson H."/>
        </authorList>
    </citation>
    <scope>NUCLEOTIDE SEQUENCE</scope>
    <source>
        <strain evidence="2">SMH3391-2</strain>
    </source>
</reference>